<dbReference type="EMBL" id="CZBX01000012">
    <property type="protein sequence ID" value="CUQ91810.1"/>
    <property type="molecule type" value="Genomic_DNA"/>
</dbReference>
<dbReference type="NCBIfam" id="NF033745">
    <property type="entry name" value="class_C_sortase"/>
    <property type="match status" value="1"/>
</dbReference>
<dbReference type="GeneID" id="303259252"/>
<reference evidence="4 5" key="1">
    <citation type="submission" date="2015-09" db="EMBL/GenBank/DDBJ databases">
        <authorList>
            <consortium name="Pathogen Informatics"/>
        </authorList>
    </citation>
    <scope>NUCLEOTIDE SEQUENCE [LARGE SCALE GENOMIC DNA]</scope>
    <source>
        <strain evidence="4 5">2789STDY5834889</strain>
    </source>
</reference>
<keyword evidence="3" id="KW-0472">Membrane</keyword>
<dbReference type="InterPro" id="IPR042002">
    <property type="entry name" value="Sortase_C"/>
</dbReference>
<keyword evidence="3" id="KW-1133">Transmembrane helix</keyword>
<evidence type="ECO:0000256" key="1">
    <source>
        <dbReference type="ARBA" id="ARBA00022801"/>
    </source>
</evidence>
<dbReference type="InterPro" id="IPR005754">
    <property type="entry name" value="Sortase"/>
</dbReference>
<accession>A0A175A912</accession>
<dbReference type="InterPro" id="IPR023365">
    <property type="entry name" value="Sortase_dom-sf"/>
</dbReference>
<dbReference type="RefSeq" id="WP_055173198.1">
    <property type="nucleotide sequence ID" value="NZ_CZBX01000012.1"/>
</dbReference>
<feature type="transmembrane region" description="Helical" evidence="3">
    <location>
        <begin position="245"/>
        <end position="267"/>
    </location>
</feature>
<feature type="active site" description="Proton donor/acceptor" evidence="2">
    <location>
        <position position="146"/>
    </location>
</feature>
<dbReference type="AlphaFoldDB" id="A0A175A912"/>
<evidence type="ECO:0000256" key="3">
    <source>
        <dbReference type="SAM" id="Phobius"/>
    </source>
</evidence>
<evidence type="ECO:0000256" key="2">
    <source>
        <dbReference type="PIRSR" id="PIRSR605754-1"/>
    </source>
</evidence>
<dbReference type="CDD" id="cd05827">
    <property type="entry name" value="Sortase_C"/>
    <property type="match status" value="1"/>
</dbReference>
<dbReference type="Pfam" id="PF04203">
    <property type="entry name" value="Sortase"/>
    <property type="match status" value="1"/>
</dbReference>
<dbReference type="SUPFAM" id="SSF63817">
    <property type="entry name" value="Sortase"/>
    <property type="match status" value="1"/>
</dbReference>
<protein>
    <submittedName>
        <fullName evidence="4">Sortase (Surface protein transpeptidase)</fullName>
    </submittedName>
</protein>
<dbReference type="Proteomes" id="UP000078383">
    <property type="component" value="Unassembled WGS sequence"/>
</dbReference>
<dbReference type="Gene3D" id="2.40.260.10">
    <property type="entry name" value="Sortase"/>
    <property type="match status" value="1"/>
</dbReference>
<evidence type="ECO:0000313" key="4">
    <source>
        <dbReference type="EMBL" id="CUQ91810.1"/>
    </source>
</evidence>
<dbReference type="OrthoDB" id="1648028at2"/>
<gene>
    <name evidence="4" type="ORF">ERS852502_02498</name>
</gene>
<organism evidence="4 5">
    <name type="scientific">[Ruminococcus] torques</name>
    <dbReference type="NCBI Taxonomy" id="33039"/>
    <lineage>
        <taxon>Bacteria</taxon>
        <taxon>Bacillati</taxon>
        <taxon>Bacillota</taxon>
        <taxon>Clostridia</taxon>
        <taxon>Lachnospirales</taxon>
        <taxon>Lachnospiraceae</taxon>
        <taxon>Mediterraneibacter</taxon>
    </lineage>
</organism>
<name>A0A175A912_9FIRM</name>
<keyword evidence="3" id="KW-0812">Transmembrane</keyword>
<evidence type="ECO:0000313" key="5">
    <source>
        <dbReference type="Proteomes" id="UP000078383"/>
    </source>
</evidence>
<dbReference type="NCBIfam" id="TIGR01076">
    <property type="entry name" value="sortase_fam"/>
    <property type="match status" value="1"/>
</dbReference>
<keyword evidence="1" id="KW-0378">Hydrolase</keyword>
<feature type="transmembrane region" description="Helical" evidence="3">
    <location>
        <begin position="7"/>
        <end position="26"/>
    </location>
</feature>
<dbReference type="GO" id="GO:0016787">
    <property type="term" value="F:hydrolase activity"/>
    <property type="evidence" value="ECO:0007669"/>
    <property type="project" value="UniProtKB-KW"/>
</dbReference>
<feature type="active site" description="Acyl-thioester intermediate" evidence="2">
    <location>
        <position position="208"/>
    </location>
</feature>
<proteinExistence type="predicted"/>
<sequence length="276" mass="30567">MRKHISTIIAGIIFLTGLSLLLYPTISNFWNSKHQTQAVADYSKQIEKMDDQEKEQALAAAEEYNQTLITNGGRFTPSEEEDTLYDSLLDANGTGMMGYITIPEIRCKLPIYHGVEDSVLQVGIGHIEGSSLPVGGKGTHCVLSGHRGLPSAKLFTDLDKLEKGDIFLLHIYDKVLTYEIDQISIVEPEDYGLLEIEDGKDLCTLLTCTPYGINTQRLLVRGHRIENRSGDDSRVTSDAAEVSSLTVAVCVAIPLLIISFLVVDLSIRRSRKKQKK</sequence>